<keyword evidence="5" id="KW-1185">Reference proteome</keyword>
<dbReference type="Pfam" id="PF01301">
    <property type="entry name" value="Glyco_hydro_35"/>
    <property type="match status" value="1"/>
</dbReference>
<feature type="domain" description="Glycoside hydrolase 35 catalytic" evidence="3">
    <location>
        <begin position="26"/>
        <end position="376"/>
    </location>
</feature>
<evidence type="ECO:0000256" key="2">
    <source>
        <dbReference type="RuleBase" id="RU003679"/>
    </source>
</evidence>
<dbReference type="InterPro" id="IPR017853">
    <property type="entry name" value="GH"/>
</dbReference>
<evidence type="ECO:0000313" key="4">
    <source>
        <dbReference type="EMBL" id="GAA4913428.1"/>
    </source>
</evidence>
<dbReference type="EMBL" id="BAABLW010000002">
    <property type="protein sequence ID" value="GAA4913428.1"/>
    <property type="molecule type" value="Genomic_DNA"/>
</dbReference>
<dbReference type="PRINTS" id="PR00742">
    <property type="entry name" value="GLHYDRLASE35"/>
</dbReference>
<gene>
    <name evidence="4" type="ORF">GCM10025790_05280</name>
</gene>
<dbReference type="InterPro" id="IPR031330">
    <property type="entry name" value="Gly_Hdrlase_35_cat"/>
</dbReference>
<dbReference type="Proteomes" id="UP001500368">
    <property type="component" value="Unassembled WGS sequence"/>
</dbReference>
<dbReference type="Gene3D" id="3.20.20.80">
    <property type="entry name" value="Glycosidases"/>
    <property type="match status" value="1"/>
</dbReference>
<organism evidence="4 5">
    <name type="scientific">Nesterenkonia rhizosphaerae</name>
    <dbReference type="NCBI Taxonomy" id="1348272"/>
    <lineage>
        <taxon>Bacteria</taxon>
        <taxon>Bacillati</taxon>
        <taxon>Actinomycetota</taxon>
        <taxon>Actinomycetes</taxon>
        <taxon>Micrococcales</taxon>
        <taxon>Micrococcaceae</taxon>
        <taxon>Nesterenkonia</taxon>
    </lineage>
</organism>
<comment type="caution">
    <text evidence="4">The sequence shown here is derived from an EMBL/GenBank/DDBJ whole genome shotgun (WGS) entry which is preliminary data.</text>
</comment>
<dbReference type="PANTHER" id="PTHR23421">
    <property type="entry name" value="BETA-GALACTOSIDASE RELATED"/>
    <property type="match status" value="1"/>
</dbReference>
<name>A0ABP9FXM0_9MICC</name>
<evidence type="ECO:0000313" key="5">
    <source>
        <dbReference type="Proteomes" id="UP001500368"/>
    </source>
</evidence>
<protein>
    <recommendedName>
        <fullName evidence="3">Glycoside hydrolase 35 catalytic domain-containing protein</fullName>
    </recommendedName>
</protein>
<evidence type="ECO:0000256" key="1">
    <source>
        <dbReference type="ARBA" id="ARBA00009809"/>
    </source>
</evidence>
<dbReference type="RefSeq" id="WP_345476537.1">
    <property type="nucleotide sequence ID" value="NZ_BAABLW010000002.1"/>
</dbReference>
<comment type="similarity">
    <text evidence="1 2">Belongs to the glycosyl hydrolase 35 family.</text>
</comment>
<sequence length="775" mass="84753">MSPRQLNPESSIRDRIQVVGAHFERGGRPWIPVTGEIHYARIPRSRWKQTLAQAASGGLNTVACYVFWRYHEPTPGRFCWEDNLDLRGFVEFAAEAGLDVVVRLGPWAHGEARFGGFPDWLMEADCTPRTNDPVYLRFVERFYAETIGQLAGLCHADGGPIIAAQVENELHQQPEHLARLREMAEELGLHLPLWTATGWGGAKLPGTVLPVWSGYADGFWAEADEEFPDFARPHFSYSHQRDDHGVGADVRLAAQAGSGPQGGDGNEDTVDTSAGALPFATCELGGGMHVAYHRRPLVTAEDVAALALAKIGSGSVWQGYYMYVGGSHRRGHPDGEQESQVTGYPNDMPQISYDFHAPIGEHGQIRPHYHLLRRQHLWLRSEGQRIACMTPKIAGIDFTDPCTDPQGAQDLSGPAGPQDPLRWAVRDDGAQGYLFLSPYQPAVESLAAQASVQLQAPCGAATLTVPHRPVDIPAGISTVWPLNFSLSAGLTLISATAEVITRAADAEADLLILCVRDGIPAELVLNRRVPVSGPAQFLHEAGAAVVVPTVPPGKDCLIQLGEARILLLDEATADQLYRLRRGDRDELLLSAQPVWVEDDVLVTEPVVRRDALITNAVLAEDGERAPAPRSGGPQHRLSAPADWSGAYVLDVPVPPDAFDEGLRSMLRLTFVADAARAVIPGTQGSGDQESAREVLVSDHFWHGRDWEFELTPWRREIQARGLQIHLLPRRRADGVWIHPEHRHAPDGARVHLVELTQLRRGAPPPGTVHVLGHTS</sequence>
<evidence type="ECO:0000259" key="3">
    <source>
        <dbReference type="Pfam" id="PF01301"/>
    </source>
</evidence>
<accession>A0ABP9FXM0</accession>
<dbReference type="InterPro" id="IPR001944">
    <property type="entry name" value="Glycoside_Hdrlase_35"/>
</dbReference>
<dbReference type="SUPFAM" id="SSF51445">
    <property type="entry name" value="(Trans)glycosidases"/>
    <property type="match status" value="1"/>
</dbReference>
<proteinExistence type="inferred from homology"/>
<reference evidence="5" key="1">
    <citation type="journal article" date="2019" name="Int. J. Syst. Evol. Microbiol.">
        <title>The Global Catalogue of Microorganisms (GCM) 10K type strain sequencing project: providing services to taxonomists for standard genome sequencing and annotation.</title>
        <authorList>
            <consortium name="The Broad Institute Genomics Platform"/>
            <consortium name="The Broad Institute Genome Sequencing Center for Infectious Disease"/>
            <person name="Wu L."/>
            <person name="Ma J."/>
        </authorList>
    </citation>
    <scope>NUCLEOTIDE SEQUENCE [LARGE SCALE GENOMIC DNA]</scope>
    <source>
        <strain evidence="5">JCM 19129</strain>
    </source>
</reference>